<feature type="transmembrane region" description="Helical" evidence="8">
    <location>
        <begin position="210"/>
        <end position="229"/>
    </location>
</feature>
<sequence length="489" mass="53953">MKNAATSSWKKTAGYVLLALLAIRLLALWAIPLTDTTEARYAEIARKMLETGNWVTPLHDYGVPFWAKPPLSTWLSAASMGLFGVNELAARLPALLLSLAALWLTAGLMRRRHGGEAALATTLLLGGGLLFYGAAGTVMTDPSLLFCVTLSQVAFWHAMQGGGRAWRYAFFAGLGLGMLAKGPLAVVLVGMPIFFWVLIRNQWKALWRELPWISGTLLVAAVALPWYVWAEIRTPGFLNYFIMGEHVSRFLDSGWKGDKYGFAHATPRGMIWPYAFGALFPWSLAMLVWLARNVRRLPALCRGGSDDGWLLYLALWTLMTLLFFTLSGNIIFPYSLPMLPGAALLMAELWQRGRGPSSGSALPWLAMVSGILILVAVGLQWHDGARYFRTQKPVIAAWKQQQPQSDAILIYWDSRREFSAEFYSQGKVRTTAKPEALAALLASHPGSFIATEQRDYASLPAPIAADYARAGEFAVMKDHMLLLRPAGSN</sequence>
<evidence type="ECO:0000256" key="4">
    <source>
        <dbReference type="ARBA" id="ARBA00022679"/>
    </source>
</evidence>
<feature type="transmembrane region" description="Helical" evidence="8">
    <location>
        <begin position="168"/>
        <end position="198"/>
    </location>
</feature>
<dbReference type="GO" id="GO:0006493">
    <property type="term" value="P:protein O-linked glycosylation"/>
    <property type="evidence" value="ECO:0007669"/>
    <property type="project" value="InterPro"/>
</dbReference>
<dbReference type="Pfam" id="PF02366">
    <property type="entry name" value="PMT"/>
    <property type="match status" value="1"/>
</dbReference>
<dbReference type="PANTHER" id="PTHR33908">
    <property type="entry name" value="MANNOSYLTRANSFERASE YKCB-RELATED"/>
    <property type="match status" value="1"/>
</dbReference>
<dbReference type="GO" id="GO:0010041">
    <property type="term" value="P:response to iron(III) ion"/>
    <property type="evidence" value="ECO:0007669"/>
    <property type="project" value="TreeGrafter"/>
</dbReference>
<evidence type="ECO:0000256" key="5">
    <source>
        <dbReference type="ARBA" id="ARBA00022692"/>
    </source>
</evidence>
<dbReference type="RefSeq" id="WP_071115926.1">
    <property type="nucleotide sequence ID" value="NZ_MKCS01000001.1"/>
</dbReference>
<evidence type="ECO:0000259" key="9">
    <source>
        <dbReference type="Pfam" id="PF02366"/>
    </source>
</evidence>
<dbReference type="GO" id="GO:0009103">
    <property type="term" value="P:lipopolysaccharide biosynthetic process"/>
    <property type="evidence" value="ECO:0007669"/>
    <property type="project" value="UniProtKB-ARBA"/>
</dbReference>
<dbReference type="GO" id="GO:0000030">
    <property type="term" value="F:mannosyltransferase activity"/>
    <property type="evidence" value="ECO:0007669"/>
    <property type="project" value="InterPro"/>
</dbReference>
<dbReference type="GO" id="GO:0016763">
    <property type="term" value="F:pentosyltransferase activity"/>
    <property type="evidence" value="ECO:0007669"/>
    <property type="project" value="TreeGrafter"/>
</dbReference>
<keyword evidence="2" id="KW-1003">Cell membrane</keyword>
<dbReference type="OrthoDB" id="9775035at2"/>
<reference evidence="10 11" key="1">
    <citation type="submission" date="2016-09" db="EMBL/GenBank/DDBJ databases">
        <title>Chromobacterium muskegensis sp. nov., an insecticidal bacterium isolated from Sphagnum bogs.</title>
        <authorList>
            <person name="Sparks M.E."/>
            <person name="Blackburn M.B."/>
            <person name="Gundersen-Rindal D.E."/>
            <person name="Mitchell A."/>
            <person name="Farrar R."/>
            <person name="Kuhar D."/>
        </authorList>
    </citation>
    <scope>NUCLEOTIDE SEQUENCE [LARGE SCALE GENOMIC DNA]</scope>
    <source>
        <strain evidence="10 11">37-2</strain>
    </source>
</reference>
<feature type="transmembrane region" description="Helical" evidence="8">
    <location>
        <begin position="117"/>
        <end position="135"/>
    </location>
</feature>
<feature type="transmembrane region" description="Helical" evidence="8">
    <location>
        <begin position="271"/>
        <end position="290"/>
    </location>
</feature>
<evidence type="ECO:0000256" key="1">
    <source>
        <dbReference type="ARBA" id="ARBA00004651"/>
    </source>
</evidence>
<evidence type="ECO:0000313" key="10">
    <source>
        <dbReference type="EMBL" id="OHX14105.1"/>
    </source>
</evidence>
<accession>A0A1S1X3W4</accession>
<dbReference type="EMBL" id="MKCS01000001">
    <property type="protein sequence ID" value="OHX14105.1"/>
    <property type="molecule type" value="Genomic_DNA"/>
</dbReference>
<keyword evidence="4" id="KW-0808">Transferase</keyword>
<dbReference type="PANTHER" id="PTHR33908:SF3">
    <property type="entry name" value="UNDECAPRENYL PHOSPHATE-ALPHA-4-AMINO-4-DEOXY-L-ARABINOSE ARABINOSYL TRANSFERASE"/>
    <property type="match status" value="1"/>
</dbReference>
<name>A0A1S1X3W4_9NEIS</name>
<organism evidence="10 11">
    <name type="scientific">Chromobacterium sphagni</name>
    <dbReference type="NCBI Taxonomy" id="1903179"/>
    <lineage>
        <taxon>Bacteria</taxon>
        <taxon>Pseudomonadati</taxon>
        <taxon>Pseudomonadota</taxon>
        <taxon>Betaproteobacteria</taxon>
        <taxon>Neisseriales</taxon>
        <taxon>Chromobacteriaceae</taxon>
        <taxon>Chromobacterium</taxon>
    </lineage>
</organism>
<keyword evidence="3 10" id="KW-0328">Glycosyltransferase</keyword>
<protein>
    <submittedName>
        <fullName evidence="10">Dolichyl-phosphate-mannose--protein mannosyltransferase</fullName>
    </submittedName>
</protein>
<dbReference type="InterPro" id="IPR003342">
    <property type="entry name" value="ArnT-like_N"/>
</dbReference>
<keyword evidence="5 8" id="KW-0812">Transmembrane</keyword>
<dbReference type="Proteomes" id="UP000180088">
    <property type="component" value="Unassembled WGS sequence"/>
</dbReference>
<comment type="caution">
    <text evidence="10">The sequence shown here is derived from an EMBL/GenBank/DDBJ whole genome shotgun (WGS) entry which is preliminary data.</text>
</comment>
<comment type="subcellular location">
    <subcellularLocation>
        <location evidence="1">Cell membrane</location>
        <topology evidence="1">Multi-pass membrane protein</topology>
    </subcellularLocation>
</comment>
<evidence type="ECO:0000313" key="11">
    <source>
        <dbReference type="Proteomes" id="UP000180088"/>
    </source>
</evidence>
<gene>
    <name evidence="10" type="ORF">BI347_11750</name>
</gene>
<proteinExistence type="predicted"/>
<evidence type="ECO:0000256" key="8">
    <source>
        <dbReference type="SAM" id="Phobius"/>
    </source>
</evidence>
<evidence type="ECO:0000256" key="6">
    <source>
        <dbReference type="ARBA" id="ARBA00022989"/>
    </source>
</evidence>
<feature type="transmembrane region" description="Helical" evidence="8">
    <location>
        <begin position="12"/>
        <end position="31"/>
    </location>
</feature>
<feature type="transmembrane region" description="Helical" evidence="8">
    <location>
        <begin position="361"/>
        <end position="379"/>
    </location>
</feature>
<evidence type="ECO:0000256" key="2">
    <source>
        <dbReference type="ARBA" id="ARBA00022475"/>
    </source>
</evidence>
<feature type="domain" description="ArnT-like N-terminal" evidence="9">
    <location>
        <begin position="12"/>
        <end position="241"/>
    </location>
</feature>
<keyword evidence="6 8" id="KW-1133">Transmembrane helix</keyword>
<evidence type="ECO:0000256" key="7">
    <source>
        <dbReference type="ARBA" id="ARBA00023136"/>
    </source>
</evidence>
<feature type="transmembrane region" description="Helical" evidence="8">
    <location>
        <begin position="310"/>
        <end position="332"/>
    </location>
</feature>
<dbReference type="InterPro" id="IPR050297">
    <property type="entry name" value="LipidA_mod_glycosyltrf_83"/>
</dbReference>
<evidence type="ECO:0000256" key="3">
    <source>
        <dbReference type="ARBA" id="ARBA00022676"/>
    </source>
</evidence>
<keyword evidence="7 8" id="KW-0472">Membrane</keyword>
<dbReference type="AlphaFoldDB" id="A0A1S1X3W4"/>
<feature type="transmembrane region" description="Helical" evidence="8">
    <location>
        <begin position="88"/>
        <end position="105"/>
    </location>
</feature>
<dbReference type="GO" id="GO:0005886">
    <property type="term" value="C:plasma membrane"/>
    <property type="evidence" value="ECO:0007669"/>
    <property type="project" value="UniProtKB-SubCell"/>
</dbReference>
<dbReference type="STRING" id="1903179.BI347_11750"/>